<dbReference type="InterPro" id="IPR037396">
    <property type="entry name" value="FMN_HAD"/>
</dbReference>
<proteinExistence type="inferred from homology"/>
<evidence type="ECO:0000313" key="8">
    <source>
        <dbReference type="Proteomes" id="UP001549320"/>
    </source>
</evidence>
<dbReference type="Gene3D" id="3.20.20.70">
    <property type="entry name" value="Aldolase class I"/>
    <property type="match status" value="1"/>
</dbReference>
<dbReference type="GO" id="GO:0033720">
    <property type="term" value="F:(S)-mandelate dehydrogenase activity"/>
    <property type="evidence" value="ECO:0007669"/>
    <property type="project" value="UniProtKB-EC"/>
</dbReference>
<protein>
    <submittedName>
        <fullName evidence="7">(S)-mandelate dehydrogenase</fullName>
        <ecNumber evidence="7">1.1.99.31</ecNumber>
    </submittedName>
</protein>
<comment type="similarity">
    <text evidence="5">Belongs to the FMN-dependent alpha-hydroxy acid dehydrogenase family.</text>
</comment>
<keyword evidence="2" id="KW-0285">Flavoprotein</keyword>
<dbReference type="InterPro" id="IPR013785">
    <property type="entry name" value="Aldolase_TIM"/>
</dbReference>
<dbReference type="CDD" id="cd02809">
    <property type="entry name" value="alpha_hydroxyacid_oxid_FMN"/>
    <property type="match status" value="1"/>
</dbReference>
<organism evidence="7 8">
    <name type="scientific">Ottowia thiooxydans</name>
    <dbReference type="NCBI Taxonomy" id="219182"/>
    <lineage>
        <taxon>Bacteria</taxon>
        <taxon>Pseudomonadati</taxon>
        <taxon>Pseudomonadota</taxon>
        <taxon>Betaproteobacteria</taxon>
        <taxon>Burkholderiales</taxon>
        <taxon>Comamonadaceae</taxon>
        <taxon>Ottowia</taxon>
    </lineage>
</organism>
<evidence type="ECO:0000256" key="3">
    <source>
        <dbReference type="ARBA" id="ARBA00022643"/>
    </source>
</evidence>
<gene>
    <name evidence="7" type="ORF">ABIE13_002596</name>
</gene>
<keyword evidence="8" id="KW-1185">Reference proteome</keyword>
<dbReference type="PIRSF" id="PIRSF000138">
    <property type="entry name" value="Al-hdrx_acd_dh"/>
    <property type="match status" value="1"/>
</dbReference>
<dbReference type="Proteomes" id="UP001549320">
    <property type="component" value="Unassembled WGS sequence"/>
</dbReference>
<dbReference type="PANTHER" id="PTHR10578">
    <property type="entry name" value="S -2-HYDROXY-ACID OXIDASE-RELATED"/>
    <property type="match status" value="1"/>
</dbReference>
<comment type="caution">
    <text evidence="7">The sequence shown here is derived from an EMBL/GenBank/DDBJ whole genome shotgun (WGS) entry which is preliminary data.</text>
</comment>
<dbReference type="InterPro" id="IPR000262">
    <property type="entry name" value="FMN-dep_DH"/>
</dbReference>
<dbReference type="EC" id="1.1.99.31" evidence="7"/>
<evidence type="ECO:0000256" key="5">
    <source>
        <dbReference type="ARBA" id="ARBA00024042"/>
    </source>
</evidence>
<keyword evidence="3" id="KW-0288">FMN</keyword>
<comment type="cofactor">
    <cofactor evidence="1">
        <name>FMN</name>
        <dbReference type="ChEBI" id="CHEBI:58210"/>
    </cofactor>
</comment>
<dbReference type="EMBL" id="JBEPSH010000005">
    <property type="protein sequence ID" value="MET4577485.1"/>
    <property type="molecule type" value="Genomic_DNA"/>
</dbReference>
<evidence type="ECO:0000256" key="4">
    <source>
        <dbReference type="ARBA" id="ARBA00023002"/>
    </source>
</evidence>
<dbReference type="PANTHER" id="PTHR10578:SF107">
    <property type="entry name" value="2-HYDROXYACID OXIDASE 1"/>
    <property type="match status" value="1"/>
</dbReference>
<evidence type="ECO:0000259" key="6">
    <source>
        <dbReference type="PROSITE" id="PS51349"/>
    </source>
</evidence>
<evidence type="ECO:0000256" key="2">
    <source>
        <dbReference type="ARBA" id="ARBA00022630"/>
    </source>
</evidence>
<feature type="domain" description="FMN hydroxy acid dehydrogenase" evidence="6">
    <location>
        <begin position="2"/>
        <end position="380"/>
    </location>
</feature>
<evidence type="ECO:0000256" key="1">
    <source>
        <dbReference type="ARBA" id="ARBA00001917"/>
    </source>
</evidence>
<evidence type="ECO:0000313" key="7">
    <source>
        <dbReference type="EMBL" id="MET4577485.1"/>
    </source>
</evidence>
<dbReference type="PROSITE" id="PS00557">
    <property type="entry name" value="FMN_HYDROXY_ACID_DH_1"/>
    <property type="match status" value="1"/>
</dbReference>
<sequence>MHAVQSAWSIKELQRACVRRLPRPVLDFFEGGAEDEETLCANRRAFEQVRLVPRAFVDVSNIRIGANLIGAAATMPVAIAPMGAIAYGWPDGDIALAKAAAAAGVPYTLSTMASVSIERMAREVGGRLWFQAHLLQPRERTLQLVERARRAGYEALMITADLPRGGKRERDLHNALTIPFRMRVRHLPQFAARPGWCLQMLRHGTPRLPEALQASAVSQAGSSIGAGFDPSFDWDALRTLREAWPGKLIVKGILCGEDAQTAIGIGVDAIVVSNHGGRQLDGCIATMDALPEIAQVASGRVTVFLDGGVRRGRDVLKALCRGADAVLLGRDVLYGVCASGQAGAAKSLQIIRDELVGAMQLSGKSDISALCMFPRDPSLLWRDASASDF</sequence>
<dbReference type="PROSITE" id="PS51349">
    <property type="entry name" value="FMN_HYDROXY_ACID_DH_2"/>
    <property type="match status" value="1"/>
</dbReference>
<keyword evidence="4 7" id="KW-0560">Oxidoreductase</keyword>
<dbReference type="RefSeq" id="WP_354443917.1">
    <property type="nucleotide sequence ID" value="NZ_JBEPSH010000005.1"/>
</dbReference>
<dbReference type="Pfam" id="PF01070">
    <property type="entry name" value="FMN_dh"/>
    <property type="match status" value="1"/>
</dbReference>
<dbReference type="InterPro" id="IPR012133">
    <property type="entry name" value="Alpha-hydoxy_acid_DH_FMN"/>
</dbReference>
<dbReference type="InterPro" id="IPR008259">
    <property type="entry name" value="FMN_hydac_DH_AS"/>
</dbReference>
<dbReference type="SUPFAM" id="SSF51395">
    <property type="entry name" value="FMN-linked oxidoreductases"/>
    <property type="match status" value="1"/>
</dbReference>
<reference evidence="7 8" key="1">
    <citation type="submission" date="2024-06" db="EMBL/GenBank/DDBJ databases">
        <title>Sorghum-associated microbial communities from plants grown in Nebraska, USA.</title>
        <authorList>
            <person name="Schachtman D."/>
        </authorList>
    </citation>
    <scope>NUCLEOTIDE SEQUENCE [LARGE SCALE GENOMIC DNA]</scope>
    <source>
        <strain evidence="7 8">2709</strain>
    </source>
</reference>
<name>A0ABV2QA35_9BURK</name>
<accession>A0ABV2QA35</accession>